<organism evidence="2 3">
    <name type="scientific">Phytophthora rubi</name>
    <dbReference type="NCBI Taxonomy" id="129364"/>
    <lineage>
        <taxon>Eukaryota</taxon>
        <taxon>Sar</taxon>
        <taxon>Stramenopiles</taxon>
        <taxon>Oomycota</taxon>
        <taxon>Peronosporomycetes</taxon>
        <taxon>Peronosporales</taxon>
        <taxon>Peronosporaceae</taxon>
        <taxon>Phytophthora</taxon>
    </lineage>
</organism>
<evidence type="ECO:0000313" key="3">
    <source>
        <dbReference type="Proteomes" id="UP000435112"/>
    </source>
</evidence>
<dbReference type="AlphaFoldDB" id="A0A6A3IZZ6"/>
<dbReference type="OrthoDB" id="88469at2759"/>
<name>A0A6A3IZZ6_9STRA</name>
<proteinExistence type="predicted"/>
<dbReference type="Proteomes" id="UP000435112">
    <property type="component" value="Unassembled WGS sequence"/>
</dbReference>
<dbReference type="EMBL" id="QXFU01002322">
    <property type="protein sequence ID" value="KAE8987327.1"/>
    <property type="molecule type" value="Genomic_DNA"/>
</dbReference>
<feature type="region of interest" description="Disordered" evidence="1">
    <location>
        <begin position="40"/>
        <end position="66"/>
    </location>
</feature>
<protein>
    <submittedName>
        <fullName evidence="2">Uncharacterized protein</fullName>
    </submittedName>
</protein>
<comment type="caution">
    <text evidence="2">The sequence shown here is derived from an EMBL/GenBank/DDBJ whole genome shotgun (WGS) entry which is preliminary data.</text>
</comment>
<gene>
    <name evidence="2" type="ORF">PR002_g22080</name>
</gene>
<accession>A0A6A3IZZ6</accession>
<evidence type="ECO:0000256" key="1">
    <source>
        <dbReference type="SAM" id="MobiDB-lite"/>
    </source>
</evidence>
<reference evidence="2 3" key="1">
    <citation type="submission" date="2018-09" db="EMBL/GenBank/DDBJ databases">
        <title>Genomic investigation of the strawberry pathogen Phytophthora fragariae indicates pathogenicity is determined by transcriptional variation in three key races.</title>
        <authorList>
            <person name="Adams T.M."/>
            <person name="Armitage A.D."/>
            <person name="Sobczyk M.K."/>
            <person name="Bates H.J."/>
            <person name="Dunwell J.M."/>
            <person name="Nellist C.F."/>
            <person name="Harrison R.J."/>
        </authorList>
    </citation>
    <scope>NUCLEOTIDE SEQUENCE [LARGE SCALE GENOMIC DNA]</scope>
    <source>
        <strain evidence="2 3">SCRP324</strain>
    </source>
</reference>
<evidence type="ECO:0000313" key="2">
    <source>
        <dbReference type="EMBL" id="KAE8987327.1"/>
    </source>
</evidence>
<sequence length="66" mass="7176">MCTTEGKLPGRLHLYDATQEQTLEELIKIYHDVYDADKASVDRDLPPSASGAIGTELPTAPSQETS</sequence>